<feature type="region of interest" description="Disordered" evidence="1">
    <location>
        <begin position="327"/>
        <end position="357"/>
    </location>
</feature>
<dbReference type="AlphaFoldDB" id="A0A8S1SFB9"/>
<dbReference type="OrthoDB" id="310791at2759"/>
<evidence type="ECO:0000313" key="2">
    <source>
        <dbReference type="EMBL" id="CAD8138933.1"/>
    </source>
</evidence>
<sequence length="461" mass="56179">MANYREQPLSKSDYHNRAHAHNYQKTNKPVYNDEPRDLENYVQIPKKKQAYFENEVQDTNNRYCYQGNSKNDDPFSNNPYYNRAALDQVCSRSIITYLDQPNKLQDNCQNNELQRDNQNQNQQKQNEPISQYYNNESRDRYQEVKNYYYNQNHQFKSILSPKLYSRDQFDSQEQQQLGQNKQSQNQIPKYQKTNQSLYENPSFGLIQEQQQIYQKSQNQPIQQQFPYSQNHSQESVSQTTQKQISNSNRQQYNDPNENHSQREFQQSKQYYQTQSTQQLHQDYPVQKQQQYQQRLQYLEELKSRLPNDDIFQQQVDTRIPQVEQYYRQNQNERTSKINPIAAVSRMQRPNETNQDKYYGQDQNHYLQNNRNNQHQKGQEYYDTQSHHKTNSNQYLNLYSSNNQKDVRENSHNLSYQRKNQQQQKTRTPNRYREDSYEREKQWFMQQTSHLHQNSQTINKRR</sequence>
<feature type="region of interest" description="Disordered" evidence="1">
    <location>
        <begin position="214"/>
        <end position="287"/>
    </location>
</feature>
<reference evidence="2" key="1">
    <citation type="submission" date="2021-01" db="EMBL/GenBank/DDBJ databases">
        <authorList>
            <consortium name="Genoscope - CEA"/>
            <person name="William W."/>
        </authorList>
    </citation>
    <scope>NUCLEOTIDE SEQUENCE</scope>
</reference>
<organism evidence="2 3">
    <name type="scientific">Paramecium octaurelia</name>
    <dbReference type="NCBI Taxonomy" id="43137"/>
    <lineage>
        <taxon>Eukaryota</taxon>
        <taxon>Sar</taxon>
        <taxon>Alveolata</taxon>
        <taxon>Ciliophora</taxon>
        <taxon>Intramacronucleata</taxon>
        <taxon>Oligohymenophorea</taxon>
        <taxon>Peniculida</taxon>
        <taxon>Parameciidae</taxon>
        <taxon>Paramecium</taxon>
    </lineage>
</organism>
<dbReference type="OMA" id="PNRYRED"/>
<feature type="region of interest" description="Disordered" evidence="1">
    <location>
        <begin position="168"/>
        <end position="187"/>
    </location>
</feature>
<feature type="compositionally biased region" description="Low complexity" evidence="1">
    <location>
        <begin position="416"/>
        <end position="428"/>
    </location>
</feature>
<feature type="compositionally biased region" description="Low complexity" evidence="1">
    <location>
        <begin position="214"/>
        <end position="230"/>
    </location>
</feature>
<feature type="region of interest" description="Disordered" evidence="1">
    <location>
        <begin position="1"/>
        <end position="34"/>
    </location>
</feature>
<evidence type="ECO:0000256" key="1">
    <source>
        <dbReference type="SAM" id="MobiDB-lite"/>
    </source>
</evidence>
<evidence type="ECO:0000313" key="3">
    <source>
        <dbReference type="Proteomes" id="UP000683925"/>
    </source>
</evidence>
<dbReference type="EMBL" id="CAJJDP010000009">
    <property type="protein sequence ID" value="CAD8138933.1"/>
    <property type="molecule type" value="Genomic_DNA"/>
</dbReference>
<comment type="caution">
    <text evidence="2">The sequence shown here is derived from an EMBL/GenBank/DDBJ whole genome shotgun (WGS) entry which is preliminary data.</text>
</comment>
<feature type="compositionally biased region" description="Polar residues" evidence="1">
    <location>
        <begin position="231"/>
        <end position="255"/>
    </location>
</feature>
<feature type="compositionally biased region" description="Low complexity" evidence="1">
    <location>
        <begin position="266"/>
        <end position="278"/>
    </location>
</feature>
<accession>A0A8S1SFB9</accession>
<keyword evidence="3" id="KW-1185">Reference proteome</keyword>
<protein>
    <submittedName>
        <fullName evidence="2">Uncharacterized protein</fullName>
    </submittedName>
</protein>
<feature type="compositionally biased region" description="Low complexity" evidence="1">
    <location>
        <begin position="116"/>
        <end position="126"/>
    </location>
</feature>
<feature type="region of interest" description="Disordered" evidence="1">
    <location>
        <begin position="116"/>
        <end position="135"/>
    </location>
</feature>
<proteinExistence type="predicted"/>
<dbReference type="Proteomes" id="UP000683925">
    <property type="component" value="Unassembled WGS sequence"/>
</dbReference>
<gene>
    <name evidence="2" type="ORF">POCTA_138.1.T0100141</name>
</gene>
<feature type="compositionally biased region" description="Low complexity" evidence="1">
    <location>
        <begin position="172"/>
        <end position="186"/>
    </location>
</feature>
<name>A0A8S1SFB9_PAROT</name>
<feature type="region of interest" description="Disordered" evidence="1">
    <location>
        <begin position="412"/>
        <end position="437"/>
    </location>
</feature>